<dbReference type="InterPro" id="IPR013785">
    <property type="entry name" value="Aldolase_TIM"/>
</dbReference>
<name>D8Q4W0_SCHCM</name>
<keyword evidence="6" id="KW-1185">Reference proteome</keyword>
<dbReference type="AlphaFoldDB" id="D8Q4W0"/>
<dbReference type="GO" id="GO:0008840">
    <property type="term" value="F:4-hydroxy-tetrahydrodipicolinate synthase activity"/>
    <property type="evidence" value="ECO:0007669"/>
    <property type="project" value="TreeGrafter"/>
</dbReference>
<dbReference type="PIRSF" id="PIRSF001365">
    <property type="entry name" value="DHDPS"/>
    <property type="match status" value="1"/>
</dbReference>
<dbReference type="GeneID" id="9596295"/>
<evidence type="ECO:0000256" key="4">
    <source>
        <dbReference type="PIRSR" id="PIRSR001365-2"/>
    </source>
</evidence>
<feature type="active site" description="Proton donor/acceptor" evidence="3">
    <location>
        <position position="143"/>
    </location>
</feature>
<dbReference type="Gene3D" id="3.20.20.70">
    <property type="entry name" value="Aldolase class I"/>
    <property type="match status" value="1"/>
</dbReference>
<proteinExistence type="inferred from homology"/>
<dbReference type="KEGG" id="scm:SCHCO_02626187"/>
<evidence type="ECO:0000313" key="5">
    <source>
        <dbReference type="EMBL" id="EFI96858.1"/>
    </source>
</evidence>
<feature type="binding site" evidence="4">
    <location>
        <position position="215"/>
    </location>
    <ligand>
        <name>pyruvate</name>
        <dbReference type="ChEBI" id="CHEBI:15361"/>
    </ligand>
</feature>
<dbReference type="CDD" id="cd00408">
    <property type="entry name" value="DHDPS-like"/>
    <property type="match status" value="1"/>
</dbReference>
<protein>
    <recommendedName>
        <fullName evidence="7">Aldolase</fullName>
    </recommendedName>
</protein>
<feature type="active site" description="Schiff-base intermediate with substrate" evidence="3">
    <location>
        <position position="172"/>
    </location>
</feature>
<organism evidence="6">
    <name type="scientific">Schizophyllum commune (strain H4-8 / FGSC 9210)</name>
    <name type="common">Split gill fungus</name>
    <dbReference type="NCBI Taxonomy" id="578458"/>
    <lineage>
        <taxon>Eukaryota</taxon>
        <taxon>Fungi</taxon>
        <taxon>Dikarya</taxon>
        <taxon>Basidiomycota</taxon>
        <taxon>Agaricomycotina</taxon>
        <taxon>Agaricomycetes</taxon>
        <taxon>Agaricomycetidae</taxon>
        <taxon>Agaricales</taxon>
        <taxon>Schizophyllaceae</taxon>
        <taxon>Schizophyllum</taxon>
    </lineage>
</organism>
<dbReference type="HOGENOM" id="CLU_049343_0_2_1"/>
<dbReference type="EMBL" id="GL377306">
    <property type="protein sequence ID" value="EFI96858.1"/>
    <property type="molecule type" value="Genomic_DNA"/>
</dbReference>
<reference evidence="5 6" key="1">
    <citation type="journal article" date="2010" name="Nat. Biotechnol.">
        <title>Genome sequence of the model mushroom Schizophyllum commune.</title>
        <authorList>
            <person name="Ohm R.A."/>
            <person name="de Jong J.F."/>
            <person name="Lugones L.G."/>
            <person name="Aerts A."/>
            <person name="Kothe E."/>
            <person name="Stajich J.E."/>
            <person name="de Vries R.P."/>
            <person name="Record E."/>
            <person name="Levasseur A."/>
            <person name="Baker S.E."/>
            <person name="Bartholomew K.A."/>
            <person name="Coutinho P.M."/>
            <person name="Erdmann S."/>
            <person name="Fowler T.J."/>
            <person name="Gathman A.C."/>
            <person name="Lombard V."/>
            <person name="Henrissat B."/>
            <person name="Knabe N."/>
            <person name="Kuees U."/>
            <person name="Lilly W.W."/>
            <person name="Lindquist E."/>
            <person name="Lucas S."/>
            <person name="Magnuson J.K."/>
            <person name="Piumi F."/>
            <person name="Raudaskoski M."/>
            <person name="Salamov A."/>
            <person name="Schmutz J."/>
            <person name="Schwarze F.W.M.R."/>
            <person name="vanKuyk P.A."/>
            <person name="Horton J.S."/>
            <person name="Grigoriev I.V."/>
            <person name="Woesten H.A.B."/>
        </authorList>
    </citation>
    <scope>NUCLEOTIDE SEQUENCE [LARGE SCALE GENOMIC DNA]</scope>
    <source>
        <strain evidence="6">H4-8 / FGSC 9210</strain>
    </source>
</reference>
<dbReference type="SMART" id="SM01130">
    <property type="entry name" value="DHDPS"/>
    <property type="match status" value="1"/>
</dbReference>
<evidence type="ECO:0008006" key="7">
    <source>
        <dbReference type="Google" id="ProtNLM"/>
    </source>
</evidence>
<gene>
    <name evidence="5" type="ORF">SCHCODRAFT_82277</name>
</gene>
<sequence>MPDPVAGGYYVPAVLFYDDKEEFDVSAIQAHVLRLAQGGVTGILVQGSNGEAQYLTREERKTAIALTRKTLDDNGFQNTLVIAGTGAQSTRETIQFCVDAKESGASHALVLTSSTWPPQMTPDNIIRFHTAVADASPIPIMIYNFPTVTAGIDLDSDVIGALAAHPNIVGTKLSCGSIGKLHRLASSFPASEFATFAGKSEFFVQGLLSGGAGGITALVNVIPKVHGKAFALWKEGKLEEALVLQAKMGHADWAVSKLGGIGGVKAVVTQAFGYGAPNVRSPLKSVNPASLQENKYFKTLQEMIELEKSL</sequence>
<evidence type="ECO:0000256" key="2">
    <source>
        <dbReference type="PIRNR" id="PIRNR001365"/>
    </source>
</evidence>
<evidence type="ECO:0000256" key="3">
    <source>
        <dbReference type="PIRSR" id="PIRSR001365-1"/>
    </source>
</evidence>
<keyword evidence="1 2" id="KW-0456">Lyase</keyword>
<dbReference type="eggNOG" id="ENOG502QWNS">
    <property type="taxonomic scope" value="Eukaryota"/>
</dbReference>
<dbReference type="PRINTS" id="PR00146">
    <property type="entry name" value="DHPICSNTHASE"/>
</dbReference>
<dbReference type="VEuPathDB" id="FungiDB:SCHCODRAFT_02626187"/>
<dbReference type="Proteomes" id="UP000007431">
    <property type="component" value="Unassembled WGS sequence"/>
</dbReference>
<dbReference type="InParanoid" id="D8Q4W0"/>
<comment type="similarity">
    <text evidence="2">Belongs to the DapA family.</text>
</comment>
<accession>D8Q4W0</accession>
<dbReference type="STRING" id="578458.D8Q4W0"/>
<evidence type="ECO:0000313" key="6">
    <source>
        <dbReference type="Proteomes" id="UP000007431"/>
    </source>
</evidence>
<evidence type="ECO:0000256" key="1">
    <source>
        <dbReference type="ARBA" id="ARBA00023239"/>
    </source>
</evidence>
<dbReference type="OrthoDB" id="191315at2759"/>
<dbReference type="PANTHER" id="PTHR12128:SF66">
    <property type="entry name" value="4-HYDROXY-2-OXOGLUTARATE ALDOLASE, MITOCHONDRIAL"/>
    <property type="match status" value="1"/>
</dbReference>
<dbReference type="OMA" id="WCTAAPC"/>
<dbReference type="SUPFAM" id="SSF51569">
    <property type="entry name" value="Aldolase"/>
    <property type="match status" value="1"/>
</dbReference>
<dbReference type="Pfam" id="PF00701">
    <property type="entry name" value="DHDPS"/>
    <property type="match status" value="1"/>
</dbReference>
<dbReference type="InterPro" id="IPR002220">
    <property type="entry name" value="DapA-like"/>
</dbReference>
<dbReference type="PANTHER" id="PTHR12128">
    <property type="entry name" value="DIHYDRODIPICOLINATE SYNTHASE"/>
    <property type="match status" value="1"/>
</dbReference>